<feature type="domain" description="Alpha-macroglobulin receptor-binding" evidence="3">
    <location>
        <begin position="39"/>
        <end position="129"/>
    </location>
</feature>
<evidence type="ECO:0000259" key="3">
    <source>
        <dbReference type="SMART" id="SM01361"/>
    </source>
</evidence>
<dbReference type="PANTHER" id="PTHR11412:SF136">
    <property type="entry name" value="CD109 ANTIGEN"/>
    <property type="match status" value="1"/>
</dbReference>
<dbReference type="InterPro" id="IPR009048">
    <property type="entry name" value="A-macroglobulin_rcpt-bd"/>
</dbReference>
<sequence length="186" mass="21463">MLKPSFGKDYKKGPKKQAGNNSKVILKVYVPGTWETKIAGMSIIDVGIFSGFEASPEDLEELQRNPEHLIEQYETSSKGIVFYLKTVPKEEKYCFNFDVIRQYIVGKTQRSIIKVYDYYNPDATCSILQDKLRILACDKYDYVWKGIVSKESEKQDGFFKISFEIQDVIKEGIEKRNLMRVLQGTS</sequence>
<proteinExistence type="predicted"/>
<dbReference type="InterPro" id="IPR050473">
    <property type="entry name" value="A2M/Complement_sys"/>
</dbReference>
<dbReference type="SUPFAM" id="SSF49410">
    <property type="entry name" value="Alpha-macroglobulin receptor domain"/>
    <property type="match status" value="1"/>
</dbReference>
<organism evidence="4 5">
    <name type="scientific">Caerostris extrusa</name>
    <name type="common">Bark spider</name>
    <name type="synonym">Caerostris bankana</name>
    <dbReference type="NCBI Taxonomy" id="172846"/>
    <lineage>
        <taxon>Eukaryota</taxon>
        <taxon>Metazoa</taxon>
        <taxon>Ecdysozoa</taxon>
        <taxon>Arthropoda</taxon>
        <taxon>Chelicerata</taxon>
        <taxon>Arachnida</taxon>
        <taxon>Araneae</taxon>
        <taxon>Araneomorphae</taxon>
        <taxon>Entelegynae</taxon>
        <taxon>Araneoidea</taxon>
        <taxon>Araneidae</taxon>
        <taxon>Caerostris</taxon>
    </lineage>
</organism>
<keyword evidence="1" id="KW-0732">Signal</keyword>
<dbReference type="InterPro" id="IPR018933">
    <property type="entry name" value="Netrin_module_non-TIMP"/>
</dbReference>
<dbReference type="GO" id="GO:0005576">
    <property type="term" value="C:extracellular region"/>
    <property type="evidence" value="ECO:0007669"/>
    <property type="project" value="InterPro"/>
</dbReference>
<dbReference type="AlphaFoldDB" id="A0AAV4NLR7"/>
<accession>A0AAV4NLR7</accession>
<keyword evidence="5" id="KW-1185">Reference proteome</keyword>
<dbReference type="Pfam" id="PF01759">
    <property type="entry name" value="NTR"/>
    <property type="match status" value="1"/>
</dbReference>
<dbReference type="Gene3D" id="2.60.40.690">
    <property type="entry name" value="Alpha-macroglobulin, receptor-binding domain"/>
    <property type="match status" value="1"/>
</dbReference>
<evidence type="ECO:0000313" key="5">
    <source>
        <dbReference type="Proteomes" id="UP001054945"/>
    </source>
</evidence>
<keyword evidence="2" id="KW-0882">Thioester bond</keyword>
<dbReference type="EMBL" id="BPLR01003445">
    <property type="protein sequence ID" value="GIX84695.1"/>
    <property type="molecule type" value="Genomic_DNA"/>
</dbReference>
<comment type="caution">
    <text evidence="4">The sequence shown here is derived from an EMBL/GenBank/DDBJ whole genome shotgun (WGS) entry which is preliminary data.</text>
</comment>
<dbReference type="SMART" id="SM01361">
    <property type="entry name" value="A2M_recep"/>
    <property type="match status" value="1"/>
</dbReference>
<name>A0AAV4NLR7_CAEEX</name>
<evidence type="ECO:0000256" key="1">
    <source>
        <dbReference type="ARBA" id="ARBA00022729"/>
    </source>
</evidence>
<protein>
    <submittedName>
        <fullName evidence="4">Venom factor</fullName>
    </submittedName>
</protein>
<dbReference type="Pfam" id="PF07677">
    <property type="entry name" value="A2M_recep"/>
    <property type="match status" value="1"/>
</dbReference>
<evidence type="ECO:0000256" key="2">
    <source>
        <dbReference type="ARBA" id="ARBA00022966"/>
    </source>
</evidence>
<dbReference type="PANTHER" id="PTHR11412">
    <property type="entry name" value="MACROGLOBULIN / COMPLEMENT"/>
    <property type="match status" value="1"/>
</dbReference>
<evidence type="ECO:0000313" key="4">
    <source>
        <dbReference type="EMBL" id="GIX84695.1"/>
    </source>
</evidence>
<gene>
    <name evidence="4" type="primary">VCO3</name>
    <name evidence="4" type="ORF">CEXT_290391</name>
</gene>
<dbReference type="Proteomes" id="UP001054945">
    <property type="component" value="Unassembled WGS sequence"/>
</dbReference>
<reference evidence="4 5" key="1">
    <citation type="submission" date="2021-06" db="EMBL/GenBank/DDBJ databases">
        <title>Caerostris extrusa draft genome.</title>
        <authorList>
            <person name="Kono N."/>
            <person name="Arakawa K."/>
        </authorList>
    </citation>
    <scope>NUCLEOTIDE SEQUENCE [LARGE SCALE GENOMIC DNA]</scope>
</reference>
<dbReference type="InterPro" id="IPR036595">
    <property type="entry name" value="A-macroglobulin_rcpt-bd_sf"/>
</dbReference>